<dbReference type="EMBL" id="CP028349">
    <property type="protein sequence ID" value="AVV37835.1"/>
    <property type="molecule type" value="Genomic_DNA"/>
</dbReference>
<gene>
    <name evidence="2" type="ORF">C9381_11800</name>
</gene>
<dbReference type="AlphaFoldDB" id="A0AAN1TVU9"/>
<organism evidence="2 3">
    <name type="scientific">Pantoea vagans</name>
    <dbReference type="NCBI Taxonomy" id="470934"/>
    <lineage>
        <taxon>Bacteria</taxon>
        <taxon>Pseudomonadati</taxon>
        <taxon>Pseudomonadota</taxon>
        <taxon>Gammaproteobacteria</taxon>
        <taxon>Enterobacterales</taxon>
        <taxon>Erwiniaceae</taxon>
        <taxon>Pantoea</taxon>
    </lineage>
</organism>
<reference evidence="2 3" key="1">
    <citation type="journal article" date="2018" name="Int J Genomics">
        <title>Comparative Genomics Analysis of Plasmid pPV989-94 from a Clinical Isolate of Pantoea vagans PV989.</title>
        <authorList>
            <person name="Xu L."/>
            <person name="Yin M."/>
            <person name="Zhu T."/>
            <person name="Lu J."/>
            <person name="Bao Q."/>
        </authorList>
    </citation>
    <scope>NUCLEOTIDE SEQUENCE [LARGE SCALE GENOMIC DNA]</scope>
    <source>
        <strain evidence="2 3">PV989</strain>
    </source>
</reference>
<name>A0AAN1TVU9_9GAMM</name>
<protein>
    <submittedName>
        <fullName evidence="2">Uncharacterized protein</fullName>
    </submittedName>
</protein>
<feature type="region of interest" description="Disordered" evidence="1">
    <location>
        <begin position="41"/>
        <end position="61"/>
    </location>
</feature>
<dbReference type="Proteomes" id="UP000241538">
    <property type="component" value="Chromosome"/>
</dbReference>
<evidence type="ECO:0000313" key="3">
    <source>
        <dbReference type="Proteomes" id="UP000241538"/>
    </source>
</evidence>
<proteinExistence type="predicted"/>
<accession>A0AAN1TVU9</accession>
<evidence type="ECO:0000313" key="2">
    <source>
        <dbReference type="EMBL" id="AVV37835.1"/>
    </source>
</evidence>
<sequence length="73" mass="8260">MILWLADRWGEPDPSVIAALPCDTLNHWRAYFLQQGILTRSEPQSAQSPHDTRPNTATHSVDQQCDAVMRALM</sequence>
<evidence type="ECO:0000256" key="1">
    <source>
        <dbReference type="SAM" id="MobiDB-lite"/>
    </source>
</evidence>